<gene>
    <name evidence="3" type="ORF">MUY27_05240</name>
</gene>
<dbReference type="InterPro" id="IPR029045">
    <property type="entry name" value="ClpP/crotonase-like_dom_sf"/>
</dbReference>
<dbReference type="Pfam" id="PF03572">
    <property type="entry name" value="Peptidase_S41"/>
    <property type="match status" value="1"/>
</dbReference>
<dbReference type="Proteomes" id="UP001139450">
    <property type="component" value="Unassembled WGS sequence"/>
</dbReference>
<dbReference type="RefSeq" id="WP_245128936.1">
    <property type="nucleotide sequence ID" value="NZ_JALJEJ010000002.1"/>
</dbReference>
<keyword evidence="4" id="KW-1185">Reference proteome</keyword>
<feature type="signal peptide" evidence="1">
    <location>
        <begin position="1"/>
        <end position="18"/>
    </location>
</feature>
<dbReference type="SUPFAM" id="SSF52096">
    <property type="entry name" value="ClpP/crotonase"/>
    <property type="match status" value="1"/>
</dbReference>
<dbReference type="SMART" id="SM00245">
    <property type="entry name" value="TSPc"/>
    <property type="match status" value="1"/>
</dbReference>
<feature type="domain" description="Tail specific protease" evidence="2">
    <location>
        <begin position="184"/>
        <end position="451"/>
    </location>
</feature>
<dbReference type="GO" id="GO:0008236">
    <property type="term" value="F:serine-type peptidase activity"/>
    <property type="evidence" value="ECO:0007669"/>
    <property type="project" value="InterPro"/>
</dbReference>
<dbReference type="Gene3D" id="3.90.226.10">
    <property type="entry name" value="2-enoyl-CoA Hydratase, Chain A, domain 1"/>
    <property type="match status" value="1"/>
</dbReference>
<protein>
    <submittedName>
        <fullName evidence="3">S41 family peptidase</fullName>
    </submittedName>
</protein>
<evidence type="ECO:0000313" key="3">
    <source>
        <dbReference type="EMBL" id="MCJ8209102.1"/>
    </source>
</evidence>
<dbReference type="EMBL" id="JALJEJ010000002">
    <property type="protein sequence ID" value="MCJ8209102.1"/>
    <property type="molecule type" value="Genomic_DNA"/>
</dbReference>
<dbReference type="GO" id="GO:0006508">
    <property type="term" value="P:proteolysis"/>
    <property type="evidence" value="ECO:0007669"/>
    <property type="project" value="InterPro"/>
</dbReference>
<evidence type="ECO:0000313" key="4">
    <source>
        <dbReference type="Proteomes" id="UP001139450"/>
    </source>
</evidence>
<evidence type="ECO:0000256" key="1">
    <source>
        <dbReference type="SAM" id="SignalP"/>
    </source>
</evidence>
<proteinExistence type="predicted"/>
<sequence>MRKIVFFLMMAFSGQMYGQTASCNCDQAFTELVNKIETEYPGFAFKTKDGLAYSNFKEKLAQSSKDATSAQCPALLKAYTDYFKDPHLWVGSNGAPFSGATSGKGKESINIHIPDFKNKILSGKDKLEGIWKNETYTIGLKKSNTNEYTGFIIESAYKEWKPKEIKFKLYNDNEFEYALLDGTTKTGTFRVIDNSILQLEDVSVQFVKYLPKPTLSEGELSQKLGELNGFYIKRLSSRTAIIKLPSFDYKYMRTIDSLISNNKDLLESENLIIDLRGNGGGTTDAYQKLLPYISGKAIRNTGTEFLATQTYIDNLKAYKKTLDKDTSATDTDDHIKRLENNLGKFVNFSGSQHPEVAIEQIAVSPKSPRHIIILANGMTGSSAEYFLFIAKQSKKVKIFGKPSYGALDYGNAYLVNLKCSGYQVFLPTYRALRLPDYPIDNIGIQPDVYMDKSIEDWIAFAVDYLEN</sequence>
<feature type="chain" id="PRO_5040825993" evidence="1">
    <location>
        <begin position="19"/>
        <end position="467"/>
    </location>
</feature>
<reference evidence="3" key="1">
    <citation type="submission" date="2022-04" db="EMBL/GenBank/DDBJ databases">
        <title>Mucilaginibacter sp. RS28 isolated from freshwater.</title>
        <authorList>
            <person name="Ko S.-R."/>
        </authorList>
    </citation>
    <scope>NUCLEOTIDE SEQUENCE</scope>
    <source>
        <strain evidence="3">RS28</strain>
    </source>
</reference>
<keyword evidence="1" id="KW-0732">Signal</keyword>
<comment type="caution">
    <text evidence="3">The sequence shown here is derived from an EMBL/GenBank/DDBJ whole genome shotgun (WGS) entry which is preliminary data.</text>
</comment>
<organism evidence="3 4">
    <name type="scientific">Mucilaginibacter straminoryzae</name>
    <dbReference type="NCBI Taxonomy" id="2932774"/>
    <lineage>
        <taxon>Bacteria</taxon>
        <taxon>Pseudomonadati</taxon>
        <taxon>Bacteroidota</taxon>
        <taxon>Sphingobacteriia</taxon>
        <taxon>Sphingobacteriales</taxon>
        <taxon>Sphingobacteriaceae</taxon>
        <taxon>Mucilaginibacter</taxon>
    </lineage>
</organism>
<name>A0A9X2BAS6_9SPHI</name>
<dbReference type="InterPro" id="IPR005151">
    <property type="entry name" value="Tail-specific_protease"/>
</dbReference>
<dbReference type="AlphaFoldDB" id="A0A9X2BAS6"/>
<accession>A0A9X2BAS6</accession>
<evidence type="ECO:0000259" key="2">
    <source>
        <dbReference type="SMART" id="SM00245"/>
    </source>
</evidence>